<comment type="caution">
    <text evidence="2">The sequence shown here is derived from an EMBL/GenBank/DDBJ whole genome shotgun (WGS) entry which is preliminary data.</text>
</comment>
<dbReference type="Gene3D" id="1.25.40.10">
    <property type="entry name" value="Tetratricopeptide repeat domain"/>
    <property type="match status" value="1"/>
</dbReference>
<dbReference type="AlphaFoldDB" id="A0A0G1HLC6"/>
<evidence type="ECO:0000313" key="3">
    <source>
        <dbReference type="Proteomes" id="UP000034063"/>
    </source>
</evidence>
<evidence type="ECO:0000313" key="2">
    <source>
        <dbReference type="EMBL" id="KKT47715.1"/>
    </source>
</evidence>
<dbReference type="Proteomes" id="UP000034063">
    <property type="component" value="Unassembled WGS sequence"/>
</dbReference>
<accession>A0A0G1HLC6</accession>
<dbReference type="InterPro" id="IPR011990">
    <property type="entry name" value="TPR-like_helical_dom_sf"/>
</dbReference>
<dbReference type="EMBL" id="LCIB01000004">
    <property type="protein sequence ID" value="KKT47715.1"/>
    <property type="molecule type" value="Genomic_DNA"/>
</dbReference>
<evidence type="ECO:0000256" key="1">
    <source>
        <dbReference type="SAM" id="MobiDB-lite"/>
    </source>
</evidence>
<reference evidence="2 3" key="1">
    <citation type="journal article" date="2015" name="Nature">
        <title>rRNA introns, odd ribosomes, and small enigmatic genomes across a large radiation of phyla.</title>
        <authorList>
            <person name="Brown C.T."/>
            <person name="Hug L.A."/>
            <person name="Thomas B.C."/>
            <person name="Sharon I."/>
            <person name="Castelle C.J."/>
            <person name="Singh A."/>
            <person name="Wilkins M.J."/>
            <person name="Williams K.H."/>
            <person name="Banfield J.F."/>
        </authorList>
    </citation>
    <scope>NUCLEOTIDE SEQUENCE [LARGE SCALE GENOMIC DNA]</scope>
</reference>
<dbReference type="SUPFAM" id="SSF48452">
    <property type="entry name" value="TPR-like"/>
    <property type="match status" value="1"/>
</dbReference>
<feature type="compositionally biased region" description="Basic and acidic residues" evidence="1">
    <location>
        <begin position="213"/>
        <end position="229"/>
    </location>
</feature>
<sequence>MTDSTLSDAAVTAALSQNWQEAITVNKKILQESPKNIGALNRLGFALLKTGKILQGKQMFEKVLKLDSYNRIAGNNIKKIRAMKKNCMDVIRDCPISPLLFLEEPGKTKIVDCVNIASTQILSALSCGQEVFFKLKKHSIDIRDAKGTYIGALPDDLSFKLLMFIKAGNRYSAHIKRIAKSCVSIFIREIHRGKKFQNQSSFSGTTSYIPYAHDHETTEGRQKGDLDKPNEEEEH</sequence>
<protein>
    <submittedName>
        <fullName evidence="2">Tetratricopeptide TPR_2 repeat protein</fullName>
    </submittedName>
</protein>
<gene>
    <name evidence="2" type="ORF">UW37_C0004G0006</name>
</gene>
<proteinExistence type="predicted"/>
<organism evidence="2 3">
    <name type="scientific">Candidatus Gottesmanbacteria bacterium GW2011_GWA2_44_17</name>
    <dbReference type="NCBI Taxonomy" id="1618444"/>
    <lineage>
        <taxon>Bacteria</taxon>
        <taxon>Candidatus Gottesmaniibacteriota</taxon>
    </lineage>
</organism>
<name>A0A0G1HLC6_9BACT</name>
<feature type="region of interest" description="Disordered" evidence="1">
    <location>
        <begin position="213"/>
        <end position="235"/>
    </location>
</feature>